<sequence>MQCNTIMEILKPDPYATGRWLGSLAWTFGAWVHSYKIATTILDECLGFCEANDAQYLTFYWYDDSGSDDARYLYLGSLDFDALPVIEFWNQGTD</sequence>
<comment type="caution">
    <text evidence="1">The sequence shown here is derived from an EMBL/GenBank/DDBJ whole genome shotgun (WGS) entry which is preliminary data.</text>
</comment>
<dbReference type="Proteomes" id="UP001610563">
    <property type="component" value="Unassembled WGS sequence"/>
</dbReference>
<reference evidence="1 2" key="1">
    <citation type="submission" date="2024-07" db="EMBL/GenBank/DDBJ databases">
        <title>Section-level genome sequencing and comparative genomics of Aspergillus sections Usti and Cavernicolus.</title>
        <authorList>
            <consortium name="Lawrence Berkeley National Laboratory"/>
            <person name="Nybo J.L."/>
            <person name="Vesth T.C."/>
            <person name="Theobald S."/>
            <person name="Frisvad J.C."/>
            <person name="Larsen T.O."/>
            <person name="Kjaerboelling I."/>
            <person name="Rothschild-Mancinelli K."/>
            <person name="Lyhne E.K."/>
            <person name="Kogle M.E."/>
            <person name="Barry K."/>
            <person name="Clum A."/>
            <person name="Na H."/>
            <person name="Ledsgaard L."/>
            <person name="Lin J."/>
            <person name="Lipzen A."/>
            <person name="Kuo A."/>
            <person name="Riley R."/>
            <person name="Mondo S."/>
            <person name="Labutti K."/>
            <person name="Haridas S."/>
            <person name="Pangalinan J."/>
            <person name="Salamov A.A."/>
            <person name="Simmons B.A."/>
            <person name="Magnuson J.K."/>
            <person name="Chen J."/>
            <person name="Drula E."/>
            <person name="Henrissat B."/>
            <person name="Wiebenga A."/>
            <person name="Lubbers R.J."/>
            <person name="Gomes A.C."/>
            <person name="Makela M.R."/>
            <person name="Stajich J."/>
            <person name="Grigoriev I.V."/>
            <person name="Mortensen U.H."/>
            <person name="De Vries R.P."/>
            <person name="Baker S.E."/>
            <person name="Andersen M.R."/>
        </authorList>
    </citation>
    <scope>NUCLEOTIDE SEQUENCE [LARGE SCALE GENOMIC DNA]</scope>
    <source>
        <strain evidence="1 2">CBS 209.92</strain>
    </source>
</reference>
<proteinExistence type="predicted"/>
<gene>
    <name evidence="1" type="ORF">BJX66DRAFT_307616</name>
</gene>
<organism evidence="1 2">
    <name type="scientific">Aspergillus keveii</name>
    <dbReference type="NCBI Taxonomy" id="714993"/>
    <lineage>
        <taxon>Eukaryota</taxon>
        <taxon>Fungi</taxon>
        <taxon>Dikarya</taxon>
        <taxon>Ascomycota</taxon>
        <taxon>Pezizomycotina</taxon>
        <taxon>Eurotiomycetes</taxon>
        <taxon>Eurotiomycetidae</taxon>
        <taxon>Eurotiales</taxon>
        <taxon>Aspergillaceae</taxon>
        <taxon>Aspergillus</taxon>
        <taxon>Aspergillus subgen. Nidulantes</taxon>
    </lineage>
</organism>
<keyword evidence="2" id="KW-1185">Reference proteome</keyword>
<protein>
    <submittedName>
        <fullName evidence="1">Uncharacterized protein</fullName>
    </submittedName>
</protein>
<evidence type="ECO:0000313" key="2">
    <source>
        <dbReference type="Proteomes" id="UP001610563"/>
    </source>
</evidence>
<name>A0ABR4G0G0_9EURO</name>
<dbReference type="EMBL" id="JBFTWV010000070">
    <property type="protein sequence ID" value="KAL2789009.1"/>
    <property type="molecule type" value="Genomic_DNA"/>
</dbReference>
<evidence type="ECO:0000313" key="1">
    <source>
        <dbReference type="EMBL" id="KAL2789009.1"/>
    </source>
</evidence>
<accession>A0ABR4G0G0</accession>